<feature type="region of interest" description="Disordered" evidence="1">
    <location>
        <begin position="329"/>
        <end position="465"/>
    </location>
</feature>
<dbReference type="GeneID" id="8506977"/>
<organism evidence="2 3">
    <name type="scientific">Blastomyces gilchristii (strain SLH14081)</name>
    <name type="common">Blastomyces dermatitidis</name>
    <dbReference type="NCBI Taxonomy" id="559298"/>
    <lineage>
        <taxon>Eukaryota</taxon>
        <taxon>Fungi</taxon>
        <taxon>Dikarya</taxon>
        <taxon>Ascomycota</taxon>
        <taxon>Pezizomycotina</taxon>
        <taxon>Eurotiomycetes</taxon>
        <taxon>Eurotiomycetidae</taxon>
        <taxon>Onygenales</taxon>
        <taxon>Ajellomycetaceae</taxon>
        <taxon>Blastomyces</taxon>
    </lineage>
</organism>
<dbReference type="KEGG" id="bgh:BDBG_02225"/>
<reference evidence="3" key="2">
    <citation type="journal article" date="2015" name="PLoS Genet.">
        <title>The dynamic genome and transcriptome of the human fungal pathogen Blastomyces and close relative Emmonsia.</title>
        <authorList>
            <person name="Munoz J.F."/>
            <person name="Gauthier G.M."/>
            <person name="Desjardins C.A."/>
            <person name="Gallo J.E."/>
            <person name="Holder J."/>
            <person name="Sullivan T.D."/>
            <person name="Marty A.J."/>
            <person name="Carmen J.C."/>
            <person name="Chen Z."/>
            <person name="Ding L."/>
            <person name="Gujja S."/>
            <person name="Magrini V."/>
            <person name="Misas E."/>
            <person name="Mitreva M."/>
            <person name="Priest M."/>
            <person name="Saif S."/>
            <person name="Whiston E.A."/>
            <person name="Young S."/>
            <person name="Zeng Q."/>
            <person name="Goldman W.E."/>
            <person name="Mardis E.R."/>
            <person name="Taylor J.W."/>
            <person name="McEwen J.G."/>
            <person name="Clay O.K."/>
            <person name="Klein B.S."/>
            <person name="Cuomo C.A."/>
        </authorList>
    </citation>
    <scope>NUCLEOTIDE SEQUENCE [LARGE SCALE GENOMIC DNA]</scope>
    <source>
        <strain evidence="3">SLH14081</strain>
    </source>
</reference>
<protein>
    <submittedName>
        <fullName evidence="2">Uncharacterized protein</fullName>
    </submittedName>
</protein>
<proteinExistence type="predicted"/>
<evidence type="ECO:0000313" key="2">
    <source>
        <dbReference type="EMBL" id="OAT05917.1"/>
    </source>
</evidence>
<feature type="compositionally biased region" description="Basic and acidic residues" evidence="1">
    <location>
        <begin position="11"/>
        <end position="24"/>
    </location>
</feature>
<feature type="region of interest" description="Disordered" evidence="1">
    <location>
        <begin position="229"/>
        <end position="267"/>
    </location>
</feature>
<feature type="compositionally biased region" description="Basic and acidic residues" evidence="1">
    <location>
        <begin position="331"/>
        <end position="351"/>
    </location>
</feature>
<dbReference type="VEuPathDB" id="FungiDB:BDBG_02225"/>
<feature type="compositionally biased region" description="Low complexity" evidence="1">
    <location>
        <begin position="25"/>
        <end position="34"/>
    </location>
</feature>
<feature type="compositionally biased region" description="Low complexity" evidence="1">
    <location>
        <begin position="240"/>
        <end position="253"/>
    </location>
</feature>
<feature type="compositionally biased region" description="Polar residues" evidence="1">
    <location>
        <begin position="64"/>
        <end position="73"/>
    </location>
</feature>
<evidence type="ECO:0000256" key="1">
    <source>
        <dbReference type="SAM" id="MobiDB-lite"/>
    </source>
</evidence>
<dbReference type="EMBL" id="GG657450">
    <property type="protein sequence ID" value="OAT05918.1"/>
    <property type="molecule type" value="Genomic_DNA"/>
</dbReference>
<reference evidence="2" key="1">
    <citation type="submission" date="2009-02" db="EMBL/GenBank/DDBJ databases">
        <title>The Genome Sequence of Blastomyces dermatitidis strain SLH14081.</title>
        <authorList>
            <consortium name="The Broad Institute Genome Sequencing Platform"/>
            <consortium name="Broad Institute Microbial Sequencing Center."/>
            <person name="Champion M."/>
            <person name="Cuomo C."/>
            <person name="Ma L.-J."/>
            <person name="Henn M.R."/>
            <person name="Klein B."/>
            <person name="Goldman B."/>
            <person name="Young S."/>
            <person name="Kodira C.D."/>
            <person name="Zeng Q."/>
            <person name="Koehrsen M."/>
            <person name="Alvarado L."/>
            <person name="Berlin A.M."/>
            <person name="Heiman D.I."/>
            <person name="Hepburn T.A."/>
            <person name="Saif S."/>
            <person name="Shea T.D."/>
            <person name="Shenoy N."/>
            <person name="Sykes S."/>
            <person name="Galagan J."/>
            <person name="Nusbaum C."/>
            <person name="Birren B."/>
        </authorList>
    </citation>
    <scope>NUCLEOTIDE SEQUENCE</scope>
    <source>
        <strain evidence="2">SLH14081</strain>
    </source>
</reference>
<dbReference type="RefSeq" id="XP_031576952.1">
    <property type="nucleotide sequence ID" value="XM_031720704.1"/>
</dbReference>
<feature type="region of interest" description="Disordered" evidence="1">
    <location>
        <begin position="1"/>
        <end position="35"/>
    </location>
</feature>
<feature type="region of interest" description="Disordered" evidence="1">
    <location>
        <begin position="61"/>
        <end position="93"/>
    </location>
</feature>
<evidence type="ECO:0000313" key="3">
    <source>
        <dbReference type="Proteomes" id="UP000002038"/>
    </source>
</evidence>
<dbReference type="Proteomes" id="UP000002038">
    <property type="component" value="Unassembled WGS sequence"/>
</dbReference>
<dbReference type="RefSeq" id="XP_031576953.1">
    <property type="nucleotide sequence ID" value="XM_031720705.1"/>
</dbReference>
<keyword evidence="3" id="KW-1185">Reference proteome</keyword>
<gene>
    <name evidence="2" type="ORF">BDBG_02225</name>
</gene>
<feature type="compositionally biased region" description="Polar residues" evidence="1">
    <location>
        <begin position="254"/>
        <end position="267"/>
    </location>
</feature>
<dbReference type="EMBL" id="GG657450">
    <property type="protein sequence ID" value="OAT05917.1"/>
    <property type="molecule type" value="Genomic_DNA"/>
</dbReference>
<feature type="compositionally biased region" description="Polar residues" evidence="1">
    <location>
        <begin position="1"/>
        <end position="10"/>
    </location>
</feature>
<name>A0A179UFJ5_BLAGS</name>
<accession>A0A179UFJ5</accession>
<feature type="compositionally biased region" description="Basic residues" evidence="1">
    <location>
        <begin position="354"/>
        <end position="363"/>
    </location>
</feature>
<dbReference type="AlphaFoldDB" id="A0A179UFJ5"/>
<feature type="compositionally biased region" description="Pro residues" evidence="1">
    <location>
        <begin position="82"/>
        <end position="93"/>
    </location>
</feature>
<dbReference type="OrthoDB" id="4188860at2759"/>
<sequence length="496" mass="54162">MEFINYTPSQPERKTFQAHPDHFRPPCSTPTTLPLKPPRPLHPLSLFPFCLPGRPNVANPPPYSTSVSLQTQPMHPVSLKPHPLPSRPPSSVPPCAPLQGGRNGQDLAQAIVLNDFDKAFIENGIAEGLDSKSFVDLTTDITSCGDIITLDSRPHPYDARHDPIDFHKRNEDRCQEKTNEASPSLELFLGSITAQSASLAEPLTSNGKSNPLSASEEQPHLLELNREQDETLNQESPHGSQETEISTKSSSTTAQWGSASSDENADSTSAMLVAHSVKLDQHKGKTDADTYACSTGQCQSPFTGRCRRSDVGSKESMESMVAVVIPSISHCHREDPEKIKGNESAQHDPGTHQRNTRSKSKRKILIEDRHLPGSPAQPTDDNWGKWDITGTTDPSDDSDGDYTASSDGGDSVKQQSKRRKISSRSAATTSCRPQSRSRGARAVGHHQEVKRAPRSGRSVAATEHSISSTRVDHEWCTRCGPVAPAGGTRRRLRAYF</sequence>